<feature type="domain" description="Protein kinase" evidence="11">
    <location>
        <begin position="12"/>
        <end position="279"/>
    </location>
</feature>
<evidence type="ECO:0000259" key="11">
    <source>
        <dbReference type="PROSITE" id="PS50011"/>
    </source>
</evidence>
<evidence type="ECO:0000256" key="2">
    <source>
        <dbReference type="ARBA" id="ARBA00022527"/>
    </source>
</evidence>
<dbReference type="PROSITE" id="PS50011">
    <property type="entry name" value="PROTEIN_KINASE_DOM"/>
    <property type="match status" value="1"/>
</dbReference>
<keyword evidence="13" id="KW-1185">Reference proteome</keyword>
<gene>
    <name evidence="12" type="ORF">SAMN06297387_104169</name>
</gene>
<dbReference type="Pfam" id="PF00069">
    <property type="entry name" value="Pkinase"/>
    <property type="match status" value="1"/>
</dbReference>
<dbReference type="AlphaFoldDB" id="A0A286DTK7"/>
<evidence type="ECO:0000256" key="10">
    <source>
        <dbReference type="SAM" id="MobiDB-lite"/>
    </source>
</evidence>
<dbReference type="GO" id="GO:0005524">
    <property type="term" value="F:ATP binding"/>
    <property type="evidence" value="ECO:0007669"/>
    <property type="project" value="UniProtKB-UniRule"/>
</dbReference>
<feature type="region of interest" description="Disordered" evidence="10">
    <location>
        <begin position="634"/>
        <end position="657"/>
    </location>
</feature>
<evidence type="ECO:0000256" key="4">
    <source>
        <dbReference type="ARBA" id="ARBA00022741"/>
    </source>
</evidence>
<protein>
    <recommendedName>
        <fullName evidence="1">non-specific serine/threonine protein kinase</fullName>
        <ecNumber evidence="1">2.7.11.1</ecNumber>
    </recommendedName>
</protein>
<feature type="compositionally biased region" description="Low complexity" evidence="10">
    <location>
        <begin position="408"/>
        <end position="434"/>
    </location>
</feature>
<evidence type="ECO:0000256" key="9">
    <source>
        <dbReference type="PROSITE-ProRule" id="PRU10141"/>
    </source>
</evidence>
<evidence type="ECO:0000256" key="6">
    <source>
        <dbReference type="ARBA" id="ARBA00022840"/>
    </source>
</evidence>
<dbReference type="InterPro" id="IPR017441">
    <property type="entry name" value="Protein_kinase_ATP_BS"/>
</dbReference>
<dbReference type="SUPFAM" id="SSF56112">
    <property type="entry name" value="Protein kinase-like (PK-like)"/>
    <property type="match status" value="1"/>
</dbReference>
<name>A0A286DTK7_9ACTN</name>
<dbReference type="GO" id="GO:0004674">
    <property type="term" value="F:protein serine/threonine kinase activity"/>
    <property type="evidence" value="ECO:0007669"/>
    <property type="project" value="UniProtKB-KW"/>
</dbReference>
<feature type="binding site" evidence="9">
    <location>
        <position position="41"/>
    </location>
    <ligand>
        <name>ATP</name>
        <dbReference type="ChEBI" id="CHEBI:30616"/>
    </ligand>
</feature>
<evidence type="ECO:0000256" key="8">
    <source>
        <dbReference type="ARBA" id="ARBA00048679"/>
    </source>
</evidence>
<dbReference type="EC" id="2.7.11.1" evidence="1"/>
<sequence>MVRRGTLLNGRYRVTGRIGGGAMGDVWRAEDETLTREVAIKVLSAKLSDDASFLDRFRREARLLAALKHPNVVGVHDYGEEETEPEDEGEEPASVAFIVMELVDGRPLDAVLAEAGTLPPERVLAVAAEALDGLHAAHLRDIVHRDVKPSNLMLGEGDRVTVTDFGIARPAAGTKITDGRSVLGTALYMAPEQAEGRGAVPASDLYAMGVVCYQLLTGTTPFTGEAPVEILFKHVREPVPELPEAIPEPVRRFVMRALAKAPEDRYADASAMAATARRLAGGGAWHEDGAEGAEAAGREEAEKEKPEKEEEREERREDGKSPARGGVLVDADRGDADADAGDAAKEPLHDPAKEPAKDPAEDTEAHEAGKRAPVWRRPRPMVLVLALLLLLTGTVTLVYVEKLPWRTEAGGAENPAPGGTDDDAANGSAGADGAADPEGEADEKADGGDADDGSEEPEHADGEEHAEDQAGGEDGGARGGGDGGAGGSEGASEGGSPGGGSGDGGSGSDGAGGPSGGGDPDPGGPAAGCGGENWGQIVNVADGLPLGLAEDEPRAGGAVISGGNTSHGWVRTTAYHDSALHVCEQDGETLAAANGGDTGAFLGSSFGGGLFPSAQSVGGAHTIGTFGGKCLTSQGAGQQPTMATCVDGDDRQRWRLP</sequence>
<evidence type="ECO:0000256" key="5">
    <source>
        <dbReference type="ARBA" id="ARBA00022777"/>
    </source>
</evidence>
<keyword evidence="4 9" id="KW-0547">Nucleotide-binding</keyword>
<feature type="region of interest" description="Disordered" evidence="10">
    <location>
        <begin position="282"/>
        <end position="372"/>
    </location>
</feature>
<keyword evidence="2 12" id="KW-0723">Serine/threonine-protein kinase</keyword>
<dbReference type="CDD" id="cd14014">
    <property type="entry name" value="STKc_PknB_like"/>
    <property type="match status" value="1"/>
</dbReference>
<keyword evidence="5 12" id="KW-0418">Kinase</keyword>
<dbReference type="SMART" id="SM00220">
    <property type="entry name" value="S_TKc"/>
    <property type="match status" value="1"/>
</dbReference>
<dbReference type="Proteomes" id="UP000219072">
    <property type="component" value="Unassembled WGS sequence"/>
</dbReference>
<keyword evidence="3" id="KW-0808">Transferase</keyword>
<feature type="compositionally biased region" description="Gly residues" evidence="10">
    <location>
        <begin position="472"/>
        <end position="531"/>
    </location>
</feature>
<evidence type="ECO:0000256" key="7">
    <source>
        <dbReference type="ARBA" id="ARBA00047899"/>
    </source>
</evidence>
<organism evidence="12 13">
    <name type="scientific">Streptomyces zhaozhouensis</name>
    <dbReference type="NCBI Taxonomy" id="1300267"/>
    <lineage>
        <taxon>Bacteria</taxon>
        <taxon>Bacillati</taxon>
        <taxon>Actinomycetota</taxon>
        <taxon>Actinomycetes</taxon>
        <taxon>Kitasatosporales</taxon>
        <taxon>Streptomycetaceae</taxon>
        <taxon>Streptomyces</taxon>
    </lineage>
</organism>
<proteinExistence type="predicted"/>
<dbReference type="Gene3D" id="1.10.510.10">
    <property type="entry name" value="Transferase(Phosphotransferase) domain 1"/>
    <property type="match status" value="1"/>
</dbReference>
<evidence type="ECO:0000256" key="1">
    <source>
        <dbReference type="ARBA" id="ARBA00012513"/>
    </source>
</evidence>
<dbReference type="GO" id="GO:0045717">
    <property type="term" value="P:negative regulation of fatty acid biosynthetic process"/>
    <property type="evidence" value="ECO:0007669"/>
    <property type="project" value="UniProtKB-ARBA"/>
</dbReference>
<reference evidence="12 13" key="1">
    <citation type="submission" date="2017-09" db="EMBL/GenBank/DDBJ databases">
        <authorList>
            <person name="Ehlers B."/>
            <person name="Leendertz F.H."/>
        </authorList>
    </citation>
    <scope>NUCLEOTIDE SEQUENCE [LARGE SCALE GENOMIC DNA]</scope>
    <source>
        <strain evidence="12 13">CGMCC 4.7095</strain>
    </source>
</reference>
<comment type="catalytic activity">
    <reaction evidence="8">
        <text>L-seryl-[protein] + ATP = O-phospho-L-seryl-[protein] + ADP + H(+)</text>
        <dbReference type="Rhea" id="RHEA:17989"/>
        <dbReference type="Rhea" id="RHEA-COMP:9863"/>
        <dbReference type="Rhea" id="RHEA-COMP:11604"/>
        <dbReference type="ChEBI" id="CHEBI:15378"/>
        <dbReference type="ChEBI" id="CHEBI:29999"/>
        <dbReference type="ChEBI" id="CHEBI:30616"/>
        <dbReference type="ChEBI" id="CHEBI:83421"/>
        <dbReference type="ChEBI" id="CHEBI:456216"/>
        <dbReference type="EC" id="2.7.11.1"/>
    </reaction>
</comment>
<dbReference type="PANTHER" id="PTHR43289">
    <property type="entry name" value="MITOGEN-ACTIVATED PROTEIN KINASE KINASE KINASE 20-RELATED"/>
    <property type="match status" value="1"/>
</dbReference>
<keyword evidence="6 9" id="KW-0067">ATP-binding</keyword>
<feature type="compositionally biased region" description="Basic and acidic residues" evidence="10">
    <location>
        <begin position="296"/>
        <end position="321"/>
    </location>
</feature>
<dbReference type="InterPro" id="IPR008271">
    <property type="entry name" value="Ser/Thr_kinase_AS"/>
</dbReference>
<evidence type="ECO:0000313" key="13">
    <source>
        <dbReference type="Proteomes" id="UP000219072"/>
    </source>
</evidence>
<dbReference type="PANTHER" id="PTHR43289:SF6">
    <property type="entry name" value="SERINE_THREONINE-PROTEIN KINASE NEKL-3"/>
    <property type="match status" value="1"/>
</dbReference>
<dbReference type="EMBL" id="OCNE01000004">
    <property type="protein sequence ID" value="SOD61999.1"/>
    <property type="molecule type" value="Genomic_DNA"/>
</dbReference>
<evidence type="ECO:0000256" key="3">
    <source>
        <dbReference type="ARBA" id="ARBA00022679"/>
    </source>
</evidence>
<dbReference type="InterPro" id="IPR000719">
    <property type="entry name" value="Prot_kinase_dom"/>
</dbReference>
<dbReference type="Gene3D" id="3.30.200.20">
    <property type="entry name" value="Phosphorylase Kinase, domain 1"/>
    <property type="match status" value="1"/>
</dbReference>
<dbReference type="InterPro" id="IPR011009">
    <property type="entry name" value="Kinase-like_dom_sf"/>
</dbReference>
<dbReference type="PROSITE" id="PS00107">
    <property type="entry name" value="PROTEIN_KINASE_ATP"/>
    <property type="match status" value="1"/>
</dbReference>
<dbReference type="RefSeq" id="WP_281259639.1">
    <property type="nucleotide sequence ID" value="NZ_OCNE01000004.1"/>
</dbReference>
<dbReference type="FunFam" id="3.30.200.20:FF:000035">
    <property type="entry name" value="Serine/threonine protein kinase Stk1"/>
    <property type="match status" value="1"/>
</dbReference>
<feature type="compositionally biased region" description="Basic and acidic residues" evidence="10">
    <location>
        <begin position="648"/>
        <end position="657"/>
    </location>
</feature>
<feature type="region of interest" description="Disordered" evidence="10">
    <location>
        <begin position="408"/>
        <end position="531"/>
    </location>
</feature>
<accession>A0A286DTK7</accession>
<comment type="catalytic activity">
    <reaction evidence="7">
        <text>L-threonyl-[protein] + ATP = O-phospho-L-threonyl-[protein] + ADP + H(+)</text>
        <dbReference type="Rhea" id="RHEA:46608"/>
        <dbReference type="Rhea" id="RHEA-COMP:11060"/>
        <dbReference type="Rhea" id="RHEA-COMP:11605"/>
        <dbReference type="ChEBI" id="CHEBI:15378"/>
        <dbReference type="ChEBI" id="CHEBI:30013"/>
        <dbReference type="ChEBI" id="CHEBI:30616"/>
        <dbReference type="ChEBI" id="CHEBI:61977"/>
        <dbReference type="ChEBI" id="CHEBI:456216"/>
        <dbReference type="EC" id="2.7.11.1"/>
    </reaction>
</comment>
<evidence type="ECO:0000313" key="12">
    <source>
        <dbReference type="EMBL" id="SOD61999.1"/>
    </source>
</evidence>
<dbReference type="PROSITE" id="PS00108">
    <property type="entry name" value="PROTEIN_KINASE_ST"/>
    <property type="match status" value="1"/>
</dbReference>
<dbReference type="FunFam" id="1.10.510.10:FF:000021">
    <property type="entry name" value="Serine/threonine protein kinase"/>
    <property type="match status" value="1"/>
</dbReference>
<feature type="compositionally biased region" description="Basic and acidic residues" evidence="10">
    <location>
        <begin position="330"/>
        <end position="370"/>
    </location>
</feature>